<dbReference type="PROSITE" id="PS50109">
    <property type="entry name" value="HIS_KIN"/>
    <property type="match status" value="1"/>
</dbReference>
<evidence type="ECO:0000259" key="8">
    <source>
        <dbReference type="PROSITE" id="PS50110"/>
    </source>
</evidence>
<dbReference type="RefSeq" id="WP_406858128.1">
    <property type="nucleotide sequence ID" value="NZ_CP157484.1"/>
</dbReference>
<dbReference type="InterPro" id="IPR029016">
    <property type="entry name" value="GAF-like_dom_sf"/>
</dbReference>
<dbReference type="Pfam" id="PF08448">
    <property type="entry name" value="PAS_4"/>
    <property type="match status" value="2"/>
</dbReference>
<dbReference type="InterPro" id="IPR035965">
    <property type="entry name" value="PAS-like_dom_sf"/>
</dbReference>
<accession>A0AAU7JLI4</accession>
<evidence type="ECO:0000313" key="11">
    <source>
        <dbReference type="EMBL" id="XBO41278.1"/>
    </source>
</evidence>
<dbReference type="InterPro" id="IPR003661">
    <property type="entry name" value="HisK_dim/P_dom"/>
</dbReference>
<dbReference type="PANTHER" id="PTHR43065">
    <property type="entry name" value="SENSOR HISTIDINE KINASE"/>
    <property type="match status" value="1"/>
</dbReference>
<dbReference type="Gene3D" id="3.30.450.20">
    <property type="entry name" value="PAS domain"/>
    <property type="match status" value="3"/>
</dbReference>
<feature type="domain" description="Response regulatory" evidence="8">
    <location>
        <begin position="1028"/>
        <end position="1138"/>
    </location>
</feature>
<feature type="domain" description="Histidine kinase" evidence="7">
    <location>
        <begin position="786"/>
        <end position="1006"/>
    </location>
</feature>
<dbReference type="SUPFAM" id="SSF55785">
    <property type="entry name" value="PYP-like sensor domain (PAS domain)"/>
    <property type="match status" value="3"/>
</dbReference>
<keyword evidence="4" id="KW-0808">Transferase</keyword>
<evidence type="ECO:0000256" key="5">
    <source>
        <dbReference type="ARBA" id="ARBA00022777"/>
    </source>
</evidence>
<dbReference type="Pfam" id="PF02518">
    <property type="entry name" value="HATPase_c"/>
    <property type="match status" value="1"/>
</dbReference>
<comment type="catalytic activity">
    <reaction evidence="1">
        <text>ATP + protein L-histidine = ADP + protein N-phospho-L-histidine.</text>
        <dbReference type="EC" id="2.7.13.3"/>
    </reaction>
</comment>
<name>A0AAU7JLI4_9HYPH</name>
<dbReference type="Pfam" id="PF00512">
    <property type="entry name" value="HisKA"/>
    <property type="match status" value="1"/>
</dbReference>
<dbReference type="InterPro" id="IPR000014">
    <property type="entry name" value="PAS"/>
</dbReference>
<dbReference type="PROSITE" id="PS50110">
    <property type="entry name" value="RESPONSE_REGULATORY"/>
    <property type="match status" value="1"/>
</dbReference>
<keyword evidence="5" id="KW-0418">Kinase</keyword>
<dbReference type="Pfam" id="PF01590">
    <property type="entry name" value="GAF"/>
    <property type="match status" value="1"/>
</dbReference>
<dbReference type="InterPro" id="IPR036097">
    <property type="entry name" value="HisK_dim/P_sf"/>
</dbReference>
<evidence type="ECO:0000256" key="2">
    <source>
        <dbReference type="ARBA" id="ARBA00012438"/>
    </source>
</evidence>
<dbReference type="InterPro" id="IPR005467">
    <property type="entry name" value="His_kinase_dom"/>
</dbReference>
<dbReference type="Pfam" id="PF08447">
    <property type="entry name" value="PAS_3"/>
    <property type="match status" value="1"/>
</dbReference>
<dbReference type="NCBIfam" id="TIGR00229">
    <property type="entry name" value="sensory_box"/>
    <property type="match status" value="1"/>
</dbReference>
<dbReference type="PROSITE" id="PS50113">
    <property type="entry name" value="PAC"/>
    <property type="match status" value="1"/>
</dbReference>
<evidence type="ECO:0000259" key="10">
    <source>
        <dbReference type="PROSITE" id="PS50113"/>
    </source>
</evidence>
<dbReference type="Gene3D" id="1.10.287.130">
    <property type="match status" value="1"/>
</dbReference>
<dbReference type="Pfam" id="PF13185">
    <property type="entry name" value="GAF_2"/>
    <property type="match status" value="1"/>
</dbReference>
<dbReference type="SUPFAM" id="SSF55874">
    <property type="entry name" value="ATPase domain of HSP90 chaperone/DNA topoisomerase II/histidine kinase"/>
    <property type="match status" value="1"/>
</dbReference>
<dbReference type="PROSITE" id="PS50112">
    <property type="entry name" value="PAS"/>
    <property type="match status" value="1"/>
</dbReference>
<dbReference type="CDD" id="cd00082">
    <property type="entry name" value="HisKA"/>
    <property type="match status" value="1"/>
</dbReference>
<dbReference type="EMBL" id="CP157484">
    <property type="protein sequence ID" value="XBO41278.1"/>
    <property type="molecule type" value="Genomic_DNA"/>
</dbReference>
<sequence length="1142" mass="124876">MTSPISAEDDAAGFLLGGGAAGALMRALDWTASPLGPPGAWPQSLRSVVGLLLNSKFPMFAVWGDELGMVYNDAYAAILGSKHPAAMGARFRDVWAEIWPDISPLTEAALAGEATYREDLPLLMNRRGFDEQTWFTFSYSPVRDESGAVRGMFCACTETTPKILEDRRQAFRIQLDEALRAQSDPRGVMNAAVAALGRQLGANRVGYSEVQDDDETILFQSCYADGVEPLTGAYSLSQFGPDSIARQRGGVTETCADIAADPHQNPATWEAIDAASFVSVPLVREGRLLATLYVNFRTPHRWTTHEVALIEDVASRTWETVERARAEMERDRFFDLSVDLIAVVALRDGAWRRLNPAFGRVLGWATQDLMGTKAVALVHPEDRARFEQAMAPSREQTARGAIELRMRRRDGDYRWIAWTLAPYLAESLLFAVGRDITERRLAEEKLRAEEARQALLVRLLRGQRETDDPSAMMKAASEAVGRHLDANRAGFFEVQDDERLAFDESWTAPGVRALEGHWPARLLDAPYLDDIRAGRTLAIRDAAEAALTRDPRFSGLGARALIGAPIVRSERWRAGLFVAAPKTRDWTPDEIGLVRVVADQTWDAVERARAVAALRENEARLRDLNESLETRVAERTAERDLLATLVETTDVMIMVADSRHAILAINKACADEWERIYGVRPKPGDDVMSIVPRPDALSETVSAAWTRALAGEEFTTIQRLGDHARDQRHYEIKFAALRDRSGAQVGAYQFTTDVTERLREQSRFAEAQEALRQSQKLEAMGQLTGGVAHDFNNLLTPIIGSLDLLQRNGLGGEREQRLIDGALQSAERAKTLVQRLLAFARRQPLQPHAVQVGPLVAGMADLIASTSGPRIKLEMDIGAKTPSAHADANQLEMALLNLSVNARDAMPDGGRLTIGVAADEVTPGHRSNLSPGTYVRLSVSDTGAGMDEETLRRAIEPFFSTKGVGRGTGLGLSMVHGLAAQLGGALHIASRPRLGTRVDLWLPKSHDQPASHAEETPGAAPRARAVGTALLVDDEELVRVTTADMLSELGYDVVEAGSADDAKRRLQAGLHVDLLVTDHLMPGMTGAELARWAKHHDPKIAVLIVSGYAEAEGIAPDLPRLTKPFRQPDLAASIGALLEGRA</sequence>
<dbReference type="PANTHER" id="PTHR43065:SF42">
    <property type="entry name" value="TWO-COMPONENT SENSOR PPRA"/>
    <property type="match status" value="1"/>
</dbReference>
<dbReference type="SUPFAM" id="SSF55781">
    <property type="entry name" value="GAF domain-like"/>
    <property type="match status" value="2"/>
</dbReference>
<dbReference type="SUPFAM" id="SSF47384">
    <property type="entry name" value="Homodimeric domain of signal transducing histidine kinase"/>
    <property type="match status" value="1"/>
</dbReference>
<feature type="modified residue" description="4-aspartylphosphate" evidence="6">
    <location>
        <position position="1078"/>
    </location>
</feature>
<evidence type="ECO:0000256" key="6">
    <source>
        <dbReference type="PROSITE-ProRule" id="PRU00169"/>
    </source>
</evidence>
<dbReference type="PRINTS" id="PR00344">
    <property type="entry name" value="BCTRLSENSOR"/>
</dbReference>
<dbReference type="InterPro" id="IPR003594">
    <property type="entry name" value="HATPase_dom"/>
</dbReference>
<dbReference type="Gene3D" id="3.40.50.2300">
    <property type="match status" value="1"/>
</dbReference>
<gene>
    <name evidence="11" type="ORF">ABEG18_11130</name>
</gene>
<dbReference type="SMART" id="SM00091">
    <property type="entry name" value="PAS"/>
    <property type="match status" value="2"/>
</dbReference>
<dbReference type="SMART" id="SM00388">
    <property type="entry name" value="HisKA"/>
    <property type="match status" value="1"/>
</dbReference>
<evidence type="ECO:0000256" key="1">
    <source>
        <dbReference type="ARBA" id="ARBA00000085"/>
    </source>
</evidence>
<dbReference type="InterPro" id="IPR011006">
    <property type="entry name" value="CheY-like_superfamily"/>
</dbReference>
<dbReference type="SUPFAM" id="SSF52172">
    <property type="entry name" value="CheY-like"/>
    <property type="match status" value="1"/>
</dbReference>
<organism evidence="11">
    <name type="scientific">Alsobacter sp. KACC 23698</name>
    <dbReference type="NCBI Taxonomy" id="3149229"/>
    <lineage>
        <taxon>Bacteria</taxon>
        <taxon>Pseudomonadati</taxon>
        <taxon>Pseudomonadota</taxon>
        <taxon>Alphaproteobacteria</taxon>
        <taxon>Hyphomicrobiales</taxon>
        <taxon>Alsobacteraceae</taxon>
        <taxon>Alsobacter</taxon>
    </lineage>
</organism>
<dbReference type="InterPro" id="IPR001610">
    <property type="entry name" value="PAC"/>
</dbReference>
<feature type="domain" description="PAS" evidence="9">
    <location>
        <begin position="355"/>
        <end position="397"/>
    </location>
</feature>
<reference evidence="11" key="1">
    <citation type="submission" date="2024-05" db="EMBL/GenBank/DDBJ databases">
        <authorList>
            <person name="Kim S."/>
            <person name="Heo J."/>
            <person name="Choi H."/>
            <person name="Choi Y."/>
            <person name="Kwon S.-W."/>
            <person name="Kim Y."/>
        </authorList>
    </citation>
    <scope>NUCLEOTIDE SEQUENCE</scope>
    <source>
        <strain evidence="11">KACC 23698</strain>
    </source>
</reference>
<dbReference type="CDD" id="cd00130">
    <property type="entry name" value="PAS"/>
    <property type="match status" value="1"/>
</dbReference>
<dbReference type="GO" id="GO:0000155">
    <property type="term" value="F:phosphorelay sensor kinase activity"/>
    <property type="evidence" value="ECO:0007669"/>
    <property type="project" value="InterPro"/>
</dbReference>
<evidence type="ECO:0000256" key="4">
    <source>
        <dbReference type="ARBA" id="ARBA00022679"/>
    </source>
</evidence>
<dbReference type="AlphaFoldDB" id="A0AAU7JLI4"/>
<dbReference type="Gene3D" id="3.30.565.10">
    <property type="entry name" value="Histidine kinase-like ATPase, C-terminal domain"/>
    <property type="match status" value="1"/>
</dbReference>
<dbReference type="InterPro" id="IPR000700">
    <property type="entry name" value="PAS-assoc_C"/>
</dbReference>
<dbReference type="InterPro" id="IPR013656">
    <property type="entry name" value="PAS_4"/>
</dbReference>
<dbReference type="InterPro" id="IPR013655">
    <property type="entry name" value="PAS_fold_3"/>
</dbReference>
<dbReference type="EC" id="2.7.13.3" evidence="2"/>
<dbReference type="Pfam" id="PF00072">
    <property type="entry name" value="Response_reg"/>
    <property type="match status" value="1"/>
</dbReference>
<dbReference type="SMART" id="SM00065">
    <property type="entry name" value="GAF"/>
    <property type="match status" value="2"/>
</dbReference>
<dbReference type="InterPro" id="IPR004358">
    <property type="entry name" value="Sig_transdc_His_kin-like_C"/>
</dbReference>
<dbReference type="InterPro" id="IPR003018">
    <property type="entry name" value="GAF"/>
</dbReference>
<evidence type="ECO:0000259" key="9">
    <source>
        <dbReference type="PROSITE" id="PS50112"/>
    </source>
</evidence>
<dbReference type="Gene3D" id="3.30.450.40">
    <property type="match status" value="2"/>
</dbReference>
<dbReference type="SMART" id="SM00086">
    <property type="entry name" value="PAC"/>
    <property type="match status" value="2"/>
</dbReference>
<dbReference type="SMART" id="SM00448">
    <property type="entry name" value="REC"/>
    <property type="match status" value="1"/>
</dbReference>
<evidence type="ECO:0000256" key="3">
    <source>
        <dbReference type="ARBA" id="ARBA00022553"/>
    </source>
</evidence>
<keyword evidence="3 6" id="KW-0597">Phosphoprotein</keyword>
<dbReference type="InterPro" id="IPR001789">
    <property type="entry name" value="Sig_transdc_resp-reg_receiver"/>
</dbReference>
<protein>
    <recommendedName>
        <fullName evidence="2">histidine kinase</fullName>
        <ecNumber evidence="2">2.7.13.3</ecNumber>
    </recommendedName>
</protein>
<proteinExistence type="predicted"/>
<evidence type="ECO:0000259" key="7">
    <source>
        <dbReference type="PROSITE" id="PS50109"/>
    </source>
</evidence>
<dbReference type="SMART" id="SM00387">
    <property type="entry name" value="HATPase_c"/>
    <property type="match status" value="1"/>
</dbReference>
<dbReference type="InterPro" id="IPR036890">
    <property type="entry name" value="HATPase_C_sf"/>
</dbReference>
<feature type="domain" description="PAC" evidence="10">
    <location>
        <begin position="400"/>
        <end position="448"/>
    </location>
</feature>